<proteinExistence type="predicted"/>
<sequence>MTRNWPRWSLTGEDVALARYVLPERVQQLAGSPGASGAGVRDRLGEVYRRLAAIGIEYAHEAPSDDRGRQVIRPPDQVLRTPRRGTCLDLAVTLAAAGLGAGLRPILIVLGPVEAGGAAHAVVGFWIGEDEHYPDAPVHGWWTQPPAGLADLLARDLGDTAGSLLVVDPVGFCVPLPGTTLPGAGVGLAEAVEAGYRHTTGRPWRLGLDVTVHRQDPYDPGTAPDHPPLRPPYATLTGEHDSALQLVRAEYGLVPFQGRDEFTILRNLCRQTLDAGQTALCVLTGAGGSGKTRLALELAAATARDGWYSGVLRPKAAGPDVDWLGSVLSPLLVVVDYADANVEAAQRVLQAVGRRTDAPAVVLLTARSFDGDWLTEIATALRDDGQLTAPRLLTLPDRHPNGRAVFRRAYAALGGADLDTVDPATLPRPSAARWTTLDFVLLGWFAAQEQGRLPASQDELYDHVLEHEERYWAKAWRQISQSAAPPADLLRRAAACLTLLTPAPAAVHTALRPLEERAGPDRRYDIGRTLTACLRPRAGEPLAIRPDPVGDHLLLRETGSDPSLLEACLATLTADDDIVRALAVFNRAGERNQRLAARQLADHLRAQPSRWPLVLNVAAVLGGAALDALTQLTNAPDTPLPLDDLSAAIPHRHTGLAALGANVDTTRLRNARTHTATEPEHLAGLLGLAGFRLTTAGDRDGALVLITEAVDLHRQLADANPDAFLPDLATSLHNLSNAQSDVGDRAAALTSITEAVELHRRLADANPDALVPGLAASLNSLSNRQGEVGDRAAALTSITEAVDLDRRLADVDPDEFLPGLAASLNNLSNQQRGVGDRAAALASITEAVDLHQELAAANPAAFLPDLATSLNNLSLLQGEAGDRAGALSSITEAVDLQRQLAHANPAAFLPGLASSLNNLSNQQRGVGDRAAGLTSITEAIELYRQLAHANADAFLPNLATSLSNLAVQQNGIGDRAGALSSMTEAVAIRRQLAHVDRDAFLPDLATALNNLSVPQRETGDRAGALTSITEAVDLHRQLARAYPGAFLPDLAMSLTNLAVHQDDNGDRAGALTSVTEAVDLHRQLAHADPDAFLPNLATSLNNLAVQQSDAGDPVAALASITEAVAIRRHLARIDADAFLPDLAMSLNNLAVYQGDTGDRVAALTTITETVAIRRHLAHANPDAFLPGLANALHNLSNRQSETGDPAAALTSITEAVAIRRHLAQADPDAFLPGLAMSLNSLSVQQGEADDPAGALTTITEAVDLHRQLVHANPDVFLPDLARSLHNLSSRQSETEDPAAALTSITEAVAIRRQLAHAEPAAFAPDLATSLIGLSVQQGNNGDRAGALTSNTEAVDLYRQLAHANPAAFLPGLAAALHNLAVQWRRAGDPAAALAPITEAVAIRRQLAHAEPAAFLTGLAGSLHNYGDLLLADDDTAGADHLWHQTITAADTDAAQAELTTHYALFLHRHDQTERAAAQLRRAAELADSPGTRLLVRSTAEHVGIRDASLPDWATATLAPEHLDLLYTWRARLGNWTALEALLRANAEHLQDPALRATTETLRLLEGNHPVLDHQAAVLDAIGRQGLEHVIAELGDEEQRQSLLSAWINTPTWEASKRFLAEHADELCTDQTIDQLAGHDMEPEQQHAAILALLRHRGVAVLDDVYTWVTDAQSAFDAATAAIETGDLLTVALITDITPVVGEHRLIRAVDDLAVGELESARAHARAFADAADPTQRSAAAIRLRSLGRHVPELRGPADELAAIVIQAWTDDA</sequence>
<keyword evidence="4" id="KW-1185">Reference proteome</keyword>
<dbReference type="PANTHER" id="PTHR19959:SF119">
    <property type="entry name" value="FUNGAL LIPASE-LIKE DOMAIN-CONTAINING PROTEIN"/>
    <property type="match status" value="1"/>
</dbReference>
<feature type="domain" description="Novel STAND NTPase 5" evidence="2">
    <location>
        <begin position="264"/>
        <end position="368"/>
    </location>
</feature>
<evidence type="ECO:0000313" key="3">
    <source>
        <dbReference type="EMBL" id="GAA4253693.1"/>
    </source>
</evidence>
<feature type="domain" description="Anaphase-promoting complex subunit 5" evidence="1">
    <location>
        <begin position="730"/>
        <end position="764"/>
    </location>
</feature>
<evidence type="ECO:0000259" key="1">
    <source>
        <dbReference type="Pfam" id="PF12862"/>
    </source>
</evidence>
<dbReference type="Pfam" id="PF25199">
    <property type="entry name" value="nSTAND_NTPase5"/>
    <property type="match status" value="1"/>
</dbReference>
<feature type="domain" description="Anaphase-promoting complex subunit 5" evidence="1">
    <location>
        <begin position="1095"/>
        <end position="1128"/>
    </location>
</feature>
<dbReference type="Gene3D" id="1.25.40.10">
    <property type="entry name" value="Tetratricopeptide repeat domain"/>
    <property type="match status" value="5"/>
</dbReference>
<evidence type="ECO:0000259" key="2">
    <source>
        <dbReference type="Pfam" id="PF25199"/>
    </source>
</evidence>
<dbReference type="InterPro" id="IPR057574">
    <property type="entry name" value="nSTAND_NTPase5_dom"/>
</dbReference>
<evidence type="ECO:0008006" key="5">
    <source>
        <dbReference type="Google" id="ProtNLM"/>
    </source>
</evidence>
<dbReference type="SUPFAM" id="SSF48452">
    <property type="entry name" value="TPR-like"/>
    <property type="match status" value="5"/>
</dbReference>
<gene>
    <name evidence="3" type="ORF">GCM10022255_055520</name>
</gene>
<dbReference type="Pfam" id="PF12862">
    <property type="entry name" value="ANAPC5"/>
    <property type="match status" value="5"/>
</dbReference>
<reference evidence="4" key="1">
    <citation type="journal article" date="2019" name="Int. J. Syst. Evol. Microbiol.">
        <title>The Global Catalogue of Microorganisms (GCM) 10K type strain sequencing project: providing services to taxonomists for standard genome sequencing and annotation.</title>
        <authorList>
            <consortium name="The Broad Institute Genomics Platform"/>
            <consortium name="The Broad Institute Genome Sequencing Center for Infectious Disease"/>
            <person name="Wu L."/>
            <person name="Ma J."/>
        </authorList>
    </citation>
    <scope>NUCLEOTIDE SEQUENCE [LARGE SCALE GENOMIC DNA]</scope>
    <source>
        <strain evidence="4">JCM 17441</strain>
    </source>
</reference>
<evidence type="ECO:0000313" key="4">
    <source>
        <dbReference type="Proteomes" id="UP001500620"/>
    </source>
</evidence>
<dbReference type="InterPro" id="IPR026000">
    <property type="entry name" value="Apc5_dom"/>
</dbReference>
<dbReference type="InterPro" id="IPR011990">
    <property type="entry name" value="TPR-like_helical_dom_sf"/>
</dbReference>
<organism evidence="3 4">
    <name type="scientific">Dactylosporangium darangshiense</name>
    <dbReference type="NCBI Taxonomy" id="579108"/>
    <lineage>
        <taxon>Bacteria</taxon>
        <taxon>Bacillati</taxon>
        <taxon>Actinomycetota</taxon>
        <taxon>Actinomycetes</taxon>
        <taxon>Micromonosporales</taxon>
        <taxon>Micromonosporaceae</taxon>
        <taxon>Dactylosporangium</taxon>
    </lineage>
</organism>
<dbReference type="Proteomes" id="UP001500620">
    <property type="component" value="Unassembled WGS sequence"/>
</dbReference>
<accession>A0ABP8DED9</accession>
<dbReference type="EMBL" id="BAABAT010000016">
    <property type="protein sequence ID" value="GAA4253693.1"/>
    <property type="molecule type" value="Genomic_DNA"/>
</dbReference>
<feature type="domain" description="Anaphase-promoting complex subunit 5" evidence="1">
    <location>
        <begin position="867"/>
        <end position="899"/>
    </location>
</feature>
<dbReference type="PANTHER" id="PTHR19959">
    <property type="entry name" value="KINESIN LIGHT CHAIN"/>
    <property type="match status" value="1"/>
</dbReference>
<dbReference type="SMART" id="SM00028">
    <property type="entry name" value="TPR"/>
    <property type="match status" value="11"/>
</dbReference>
<protein>
    <recommendedName>
        <fullName evidence="5">Tetratricopeptide repeat protein</fullName>
    </recommendedName>
</protein>
<feature type="domain" description="Anaphase-promoting complex subunit 5" evidence="1">
    <location>
        <begin position="1143"/>
        <end position="1174"/>
    </location>
</feature>
<name>A0ABP8DED9_9ACTN</name>
<comment type="caution">
    <text evidence="3">The sequence shown here is derived from an EMBL/GenBank/DDBJ whole genome shotgun (WGS) entry which is preliminary data.</text>
</comment>
<dbReference type="InterPro" id="IPR019734">
    <property type="entry name" value="TPR_rpt"/>
</dbReference>
<dbReference type="RefSeq" id="WP_345130749.1">
    <property type="nucleotide sequence ID" value="NZ_BAABAT010000016.1"/>
</dbReference>
<feature type="domain" description="Anaphase-promoting complex subunit 5" evidence="1">
    <location>
        <begin position="957"/>
        <end position="991"/>
    </location>
</feature>